<gene>
    <name evidence="4" type="ORF">PDEL1432_LOCUS144</name>
</gene>
<organism evidence="4">
    <name type="scientific">Pseudo-nitzschia delicatissima</name>
    <dbReference type="NCBI Taxonomy" id="44447"/>
    <lineage>
        <taxon>Eukaryota</taxon>
        <taxon>Sar</taxon>
        <taxon>Stramenopiles</taxon>
        <taxon>Ochrophyta</taxon>
        <taxon>Bacillariophyta</taxon>
        <taxon>Bacillariophyceae</taxon>
        <taxon>Bacillariophycidae</taxon>
        <taxon>Bacillariales</taxon>
        <taxon>Bacillariaceae</taxon>
        <taxon>Pseudo-nitzschia</taxon>
    </lineage>
</organism>
<dbReference type="SUPFAM" id="SSF51735">
    <property type="entry name" value="NAD(P)-binding Rossmann-fold domains"/>
    <property type="match status" value="1"/>
</dbReference>
<evidence type="ECO:0000259" key="3">
    <source>
        <dbReference type="Pfam" id="PF13460"/>
    </source>
</evidence>
<evidence type="ECO:0000256" key="1">
    <source>
        <dbReference type="SAM" id="MobiDB-lite"/>
    </source>
</evidence>
<feature type="domain" description="NAD(P)-binding" evidence="3">
    <location>
        <begin position="186"/>
        <end position="313"/>
    </location>
</feature>
<dbReference type="PANTHER" id="PTHR14194">
    <property type="entry name" value="NITROGEN METABOLIC REGULATION PROTEIN NMR-RELATED"/>
    <property type="match status" value="1"/>
</dbReference>
<keyword evidence="2" id="KW-0732">Signal</keyword>
<dbReference type="EMBL" id="HBFL01000209">
    <property type="protein sequence ID" value="CAD8760105.1"/>
    <property type="molecule type" value="Transcribed_RNA"/>
</dbReference>
<evidence type="ECO:0000313" key="4">
    <source>
        <dbReference type="EMBL" id="CAD8760105.1"/>
    </source>
</evidence>
<evidence type="ECO:0000256" key="2">
    <source>
        <dbReference type="SAM" id="SignalP"/>
    </source>
</evidence>
<feature type="signal peptide" evidence="2">
    <location>
        <begin position="1"/>
        <end position="27"/>
    </location>
</feature>
<dbReference type="PANTHER" id="PTHR14194:SF86">
    <property type="entry name" value="OS05G0110300 PROTEIN"/>
    <property type="match status" value="1"/>
</dbReference>
<dbReference type="Pfam" id="PF13460">
    <property type="entry name" value="NAD_binding_10"/>
    <property type="match status" value="1"/>
</dbReference>
<dbReference type="InterPro" id="IPR036291">
    <property type="entry name" value="NAD(P)-bd_dom_sf"/>
</dbReference>
<dbReference type="Gene3D" id="3.40.50.720">
    <property type="entry name" value="NAD(P)-binding Rossmann-like Domain"/>
    <property type="match status" value="1"/>
</dbReference>
<dbReference type="AlphaFoldDB" id="A0A7S0YAW0"/>
<reference evidence="4" key="1">
    <citation type="submission" date="2021-01" db="EMBL/GenBank/DDBJ databases">
        <authorList>
            <person name="Corre E."/>
            <person name="Pelletier E."/>
            <person name="Niang G."/>
            <person name="Scheremetjew M."/>
            <person name="Finn R."/>
            <person name="Kale V."/>
            <person name="Holt S."/>
            <person name="Cochrane G."/>
            <person name="Meng A."/>
            <person name="Brown T."/>
            <person name="Cohen L."/>
        </authorList>
    </citation>
    <scope>NUCLEOTIDE SEQUENCE</scope>
    <source>
        <strain evidence="4">UNC1205</strain>
    </source>
</reference>
<dbReference type="GO" id="GO:0016491">
    <property type="term" value="F:oxidoreductase activity"/>
    <property type="evidence" value="ECO:0007669"/>
    <property type="project" value="InterPro"/>
</dbReference>
<protein>
    <recommendedName>
        <fullName evidence="3">NAD(P)-binding domain-containing protein</fullName>
    </recommendedName>
</protein>
<dbReference type="InterPro" id="IPR044163">
    <property type="entry name" value="SARED1-like"/>
</dbReference>
<name>A0A7S0YAW0_9STRA</name>
<feature type="region of interest" description="Disordered" evidence="1">
    <location>
        <begin position="329"/>
        <end position="353"/>
    </location>
</feature>
<dbReference type="InterPro" id="IPR016040">
    <property type="entry name" value="NAD(P)-bd_dom"/>
</dbReference>
<feature type="chain" id="PRO_5031270062" description="NAD(P)-binding domain-containing protein" evidence="2">
    <location>
        <begin position="28"/>
        <end position="394"/>
    </location>
</feature>
<feature type="compositionally biased region" description="Basic residues" evidence="1">
    <location>
        <begin position="340"/>
        <end position="353"/>
    </location>
</feature>
<accession>A0A7S0YAW0</accession>
<proteinExistence type="predicted"/>
<sequence>MPICCIPMRSTISIFLLLALWVLCVHGFASEPQSSKNPVRVLVTGAAGNTGRIVLSKLGHDRRYEPKGLFRTEKSARSIVKSDATIHLEHVVVADVTSSTFLQDLSGGTIGKETNDDASESSNSSNGLENLEAMIICTSAVPRIRKRSLAAMLVKAPWRALKGESLMDVHSMRFAWKHGGYPEKVDYKGQIAQIDLAKQLGIPHVILISSMGGTNPDNFLNSVGPNGHGGILKWKREAEKYLVESGLDYTILHPGHLVDAPGGFEEYVLGVDDELYELNHQQHKIYNSTEASRGAATRISREDVAELCVAALSAGKDKKISFDCITMSSSALSSSSPPQKLHKTKRRKRPFRRKSVAEISDAETRISAESRKPAEEVLYDFLDLSISTNYDLVA</sequence>